<dbReference type="GO" id="GO:0030247">
    <property type="term" value="F:polysaccharide binding"/>
    <property type="evidence" value="ECO:0007669"/>
    <property type="project" value="InterPro"/>
</dbReference>
<evidence type="ECO:0000256" key="1">
    <source>
        <dbReference type="ARBA" id="ARBA00004167"/>
    </source>
</evidence>
<dbReference type="InterPro" id="IPR025287">
    <property type="entry name" value="WAK_GUB"/>
</dbReference>
<evidence type="ECO:0000313" key="5">
    <source>
        <dbReference type="EMBL" id="RVW20476.1"/>
    </source>
</evidence>
<sequence length="380" mass="42443">MDDREKMQTRLQHLTKFRIMVGHRRHHLQCYEYLETGVILFAAFSKTSFSLSTDMVEARASKLAMPFLTASFLEDTKTFKLASSHVGNVLMDERIRVKGCRKCSTELMDVISEKGMTFPFPAYGLSRMEHEEVEIKDSENGGKIEKKDGDFHTSFLWGKMAPCQLILNEPSALIQLRKTVEAFERAYESNMLDGDGSGGHCLSSYPSGGLLTRVRDILLGLQDPICGYLGFNVSCLHNTTILTISENPYIIHQIFYQNQTLRVSNALGNGCLPLGRDLLLPNEEFELAHPDGTDFFFFLSNCSAPLPDNLVRYKINCSGDDGASPVLAMSKGDSNWVLASEKCGREVKAPFEEKADDGSNGNWGGIGEKRVHAEMESKRL</sequence>
<evidence type="ECO:0000256" key="3">
    <source>
        <dbReference type="SAM" id="MobiDB-lite"/>
    </source>
</evidence>
<evidence type="ECO:0000313" key="6">
    <source>
        <dbReference type="Proteomes" id="UP000288805"/>
    </source>
</evidence>
<name>A0A438CC33_VITVI</name>
<dbReference type="GO" id="GO:0016020">
    <property type="term" value="C:membrane"/>
    <property type="evidence" value="ECO:0007669"/>
    <property type="project" value="UniProtKB-SubCell"/>
</dbReference>
<comment type="caution">
    <text evidence="5">The sequence shown here is derived from an EMBL/GenBank/DDBJ whole genome shotgun (WGS) entry which is preliminary data.</text>
</comment>
<evidence type="ECO:0000256" key="2">
    <source>
        <dbReference type="ARBA" id="ARBA00022729"/>
    </source>
</evidence>
<proteinExistence type="predicted"/>
<feature type="compositionally biased region" description="Basic and acidic residues" evidence="3">
    <location>
        <begin position="367"/>
        <end position="380"/>
    </location>
</feature>
<evidence type="ECO:0000259" key="4">
    <source>
        <dbReference type="Pfam" id="PF13947"/>
    </source>
</evidence>
<protein>
    <recommendedName>
        <fullName evidence="4">Wall-associated receptor kinase galacturonan-binding domain-containing protein</fullName>
    </recommendedName>
</protein>
<organism evidence="5 6">
    <name type="scientific">Vitis vinifera</name>
    <name type="common">Grape</name>
    <dbReference type="NCBI Taxonomy" id="29760"/>
    <lineage>
        <taxon>Eukaryota</taxon>
        <taxon>Viridiplantae</taxon>
        <taxon>Streptophyta</taxon>
        <taxon>Embryophyta</taxon>
        <taxon>Tracheophyta</taxon>
        <taxon>Spermatophyta</taxon>
        <taxon>Magnoliopsida</taxon>
        <taxon>eudicotyledons</taxon>
        <taxon>Gunneridae</taxon>
        <taxon>Pentapetalae</taxon>
        <taxon>rosids</taxon>
        <taxon>Vitales</taxon>
        <taxon>Vitaceae</taxon>
        <taxon>Viteae</taxon>
        <taxon>Vitis</taxon>
    </lineage>
</organism>
<dbReference type="EMBL" id="QGNW01002364">
    <property type="protein sequence ID" value="RVW20476.1"/>
    <property type="molecule type" value="Genomic_DNA"/>
</dbReference>
<feature type="region of interest" description="Disordered" evidence="3">
    <location>
        <begin position="353"/>
        <end position="380"/>
    </location>
</feature>
<dbReference type="AlphaFoldDB" id="A0A438CC33"/>
<reference evidence="5 6" key="1">
    <citation type="journal article" date="2018" name="PLoS Genet.">
        <title>Population sequencing reveals clonal diversity and ancestral inbreeding in the grapevine cultivar Chardonnay.</title>
        <authorList>
            <person name="Roach M.J."/>
            <person name="Johnson D.L."/>
            <person name="Bohlmann J."/>
            <person name="van Vuuren H.J."/>
            <person name="Jones S.J."/>
            <person name="Pretorius I.S."/>
            <person name="Schmidt S.A."/>
            <person name="Borneman A.R."/>
        </authorList>
    </citation>
    <scope>NUCLEOTIDE SEQUENCE [LARGE SCALE GENOMIC DNA]</scope>
    <source>
        <strain evidence="6">cv. Chardonnay</strain>
        <tissue evidence="5">Leaf</tissue>
    </source>
</reference>
<feature type="domain" description="Wall-associated receptor kinase galacturonan-binding" evidence="4">
    <location>
        <begin position="222"/>
        <end position="264"/>
    </location>
</feature>
<gene>
    <name evidence="5" type="ORF">CK203_110134</name>
</gene>
<dbReference type="Pfam" id="PF13947">
    <property type="entry name" value="GUB_WAK_bind"/>
    <property type="match status" value="1"/>
</dbReference>
<comment type="subcellular location">
    <subcellularLocation>
        <location evidence="1">Membrane</location>
        <topology evidence="1">Single-pass membrane protein</topology>
    </subcellularLocation>
</comment>
<accession>A0A438CC33</accession>
<dbReference type="Proteomes" id="UP000288805">
    <property type="component" value="Unassembled WGS sequence"/>
</dbReference>
<keyword evidence="2" id="KW-0732">Signal</keyword>